<accession>A0ABV7L3E8</accession>
<protein>
    <submittedName>
        <fullName evidence="3">Uncharacterized protein</fullName>
    </submittedName>
</protein>
<dbReference type="Proteomes" id="UP001595528">
    <property type="component" value="Unassembled WGS sequence"/>
</dbReference>
<keyword evidence="4" id="KW-1185">Reference proteome</keyword>
<gene>
    <name evidence="3" type="ORF">ACFOGJ_18040</name>
</gene>
<keyword evidence="1" id="KW-0175">Coiled coil</keyword>
<dbReference type="EMBL" id="JBHRTR010000031">
    <property type="protein sequence ID" value="MFC3229152.1"/>
    <property type="molecule type" value="Genomic_DNA"/>
</dbReference>
<keyword evidence="2" id="KW-0812">Transmembrane</keyword>
<evidence type="ECO:0000256" key="1">
    <source>
        <dbReference type="SAM" id="Coils"/>
    </source>
</evidence>
<dbReference type="RefSeq" id="WP_379903086.1">
    <property type="nucleotide sequence ID" value="NZ_JBHRTR010000031.1"/>
</dbReference>
<evidence type="ECO:0000256" key="2">
    <source>
        <dbReference type="SAM" id="Phobius"/>
    </source>
</evidence>
<keyword evidence="2" id="KW-1133">Transmembrane helix</keyword>
<evidence type="ECO:0000313" key="4">
    <source>
        <dbReference type="Proteomes" id="UP001595528"/>
    </source>
</evidence>
<dbReference type="PROSITE" id="PS51257">
    <property type="entry name" value="PROKAR_LIPOPROTEIN"/>
    <property type="match status" value="1"/>
</dbReference>
<name>A0ABV7L3E8_9PROT</name>
<feature type="transmembrane region" description="Helical" evidence="2">
    <location>
        <begin position="105"/>
        <end position="127"/>
    </location>
</feature>
<keyword evidence="2" id="KW-0472">Membrane</keyword>
<comment type="caution">
    <text evidence="3">The sequence shown here is derived from an EMBL/GenBank/DDBJ whole genome shotgun (WGS) entry which is preliminary data.</text>
</comment>
<proteinExistence type="predicted"/>
<feature type="coiled-coil region" evidence="1">
    <location>
        <begin position="26"/>
        <end position="75"/>
    </location>
</feature>
<organism evidence="3 4">
    <name type="scientific">Marinibaculum pumilum</name>
    <dbReference type="NCBI Taxonomy" id="1766165"/>
    <lineage>
        <taxon>Bacteria</taxon>
        <taxon>Pseudomonadati</taxon>
        <taxon>Pseudomonadota</taxon>
        <taxon>Alphaproteobacteria</taxon>
        <taxon>Rhodospirillales</taxon>
        <taxon>Rhodospirillaceae</taxon>
        <taxon>Marinibaculum</taxon>
    </lineage>
</organism>
<reference evidence="4" key="1">
    <citation type="journal article" date="2019" name="Int. J. Syst. Evol. Microbiol.">
        <title>The Global Catalogue of Microorganisms (GCM) 10K type strain sequencing project: providing services to taxonomists for standard genome sequencing and annotation.</title>
        <authorList>
            <consortium name="The Broad Institute Genomics Platform"/>
            <consortium name="The Broad Institute Genome Sequencing Center for Infectious Disease"/>
            <person name="Wu L."/>
            <person name="Ma J."/>
        </authorList>
    </citation>
    <scope>NUCLEOTIDE SEQUENCE [LARGE SCALE GENOMIC DNA]</scope>
    <source>
        <strain evidence="4">KCTC 42964</strain>
    </source>
</reference>
<sequence>MTKRTLRFLATLLGMLLGLLLATGCSEQERREVREHEERMTALEAQNELQKAFRHQELAAETERLRNNLAAETQRQKNGLAADTQRQKDLLAAETRRKLNANLTLAAQIGGIAAVIGLVVGFGLFTLRRLGERHLAERTTRHAQSLKAIQAIADLTAEQRKELLKAAIEAAHRSGSPLISYHGNSGGA</sequence>
<evidence type="ECO:0000313" key="3">
    <source>
        <dbReference type="EMBL" id="MFC3229152.1"/>
    </source>
</evidence>